<feature type="region of interest" description="Disordered" evidence="1">
    <location>
        <begin position="449"/>
        <end position="510"/>
    </location>
</feature>
<evidence type="ECO:0000313" key="3">
    <source>
        <dbReference type="Proteomes" id="UP001153069"/>
    </source>
</evidence>
<feature type="compositionally biased region" description="Basic and acidic residues" evidence="1">
    <location>
        <begin position="370"/>
        <end position="385"/>
    </location>
</feature>
<feature type="compositionally biased region" description="Basic and acidic residues" evidence="1">
    <location>
        <begin position="531"/>
        <end position="546"/>
    </location>
</feature>
<gene>
    <name evidence="2" type="ORF">SEMRO_60_G034690.1</name>
</gene>
<comment type="caution">
    <text evidence="2">The sequence shown here is derived from an EMBL/GenBank/DDBJ whole genome shotgun (WGS) entry which is preliminary data.</text>
</comment>
<feature type="region of interest" description="Disordered" evidence="1">
    <location>
        <begin position="403"/>
        <end position="422"/>
    </location>
</feature>
<feature type="region of interest" description="Disordered" evidence="1">
    <location>
        <begin position="531"/>
        <end position="645"/>
    </location>
</feature>
<dbReference type="AlphaFoldDB" id="A0A9N8DCI9"/>
<keyword evidence="3" id="KW-1185">Reference proteome</keyword>
<protein>
    <submittedName>
        <fullName evidence="2">Uncharacterized protein</fullName>
    </submittedName>
</protein>
<evidence type="ECO:0000256" key="1">
    <source>
        <dbReference type="SAM" id="MobiDB-lite"/>
    </source>
</evidence>
<name>A0A9N8DCI9_9STRA</name>
<organism evidence="2 3">
    <name type="scientific">Seminavis robusta</name>
    <dbReference type="NCBI Taxonomy" id="568900"/>
    <lineage>
        <taxon>Eukaryota</taxon>
        <taxon>Sar</taxon>
        <taxon>Stramenopiles</taxon>
        <taxon>Ochrophyta</taxon>
        <taxon>Bacillariophyta</taxon>
        <taxon>Bacillariophyceae</taxon>
        <taxon>Bacillariophycidae</taxon>
        <taxon>Naviculales</taxon>
        <taxon>Naviculaceae</taxon>
        <taxon>Seminavis</taxon>
    </lineage>
</organism>
<feature type="compositionally biased region" description="Polar residues" evidence="1">
    <location>
        <begin position="196"/>
        <end position="205"/>
    </location>
</feature>
<feature type="region of interest" description="Disordered" evidence="1">
    <location>
        <begin position="196"/>
        <end position="296"/>
    </location>
</feature>
<dbReference type="Proteomes" id="UP001153069">
    <property type="component" value="Unassembled WGS sequence"/>
</dbReference>
<feature type="region of interest" description="Disordered" evidence="1">
    <location>
        <begin position="1"/>
        <end position="63"/>
    </location>
</feature>
<feature type="compositionally biased region" description="Basic and acidic residues" evidence="1">
    <location>
        <begin position="561"/>
        <end position="575"/>
    </location>
</feature>
<sequence length="739" mass="86104">MTVAQYGHTAGSTAMPAPKKAVHRDYARRPGRLKWDDQGGGESQSLYPQLLKSPPGGPGSVDEELPLTSLMKDRSDVTAMTCNESKSWADSATSFGVTMLVDGPNFESVRKMLNDTVLCSCRLVVASSLSCLVSFSVLLPPWHRLQELIHLRSCQGTRSNHSHFILFLSRGQGGSSRSTFSNSASDSRFATDMSVASMNSSGNCSRSRDRPLQPPKRTYYRNNGSPVRSGADLGRVPQDDDSAQKTVRRGSAGHHGGGGRGRQQDYQDQRMRRQEVDRSDFGYEEPNRLQQPVRQYERTRYPEEDWDYYQDRSSAGGYHHQRRHHHQPPPMRPFEEEPRQYYEREQEPPRRYYEEEEQDPRRGYSYNNEEPPRSRDAHRHYRDEQAPPTRGYHHHHYDEYQHQGRGYNRHDHGPPPQRGYDAYDERYHGYYERPRYDLRYEPDLHYHHHHQREEHHHGRRYEEDHDYRWDPRDPRYEQPLRRRDDGDRYYERGPREDRYYEQGPREDPYYHDRLEGEYEHHQPREHELYDQPSQVHHERAYDEPSVPRRAANSGDDLPQPTERDHHDSRGVKDQEDPIAQPGAYQQQGGSRRGKLKDDALYSSTRRLPGAFHEQSPPLSKQTKDGKNDPPRKPERGPEDPAKPHDTILIEVFPGVSEKLRRAKETEEAVAADFYTPATCFSCNLDLFCISDVKYFICPECRCVSPLDETSNGIRDRQGVGIAFGYKTLSRMQELSRRSN</sequence>
<feature type="compositionally biased region" description="Basic and acidic residues" evidence="1">
    <location>
        <begin position="262"/>
        <end position="287"/>
    </location>
</feature>
<feature type="region of interest" description="Disordered" evidence="1">
    <location>
        <begin position="310"/>
        <end position="395"/>
    </location>
</feature>
<accession>A0A9N8DCI9</accession>
<evidence type="ECO:0000313" key="2">
    <source>
        <dbReference type="EMBL" id="CAB9499416.1"/>
    </source>
</evidence>
<dbReference type="EMBL" id="CAICTM010000059">
    <property type="protein sequence ID" value="CAB9499416.1"/>
    <property type="molecule type" value="Genomic_DNA"/>
</dbReference>
<feature type="compositionally biased region" description="Basic and acidic residues" evidence="1">
    <location>
        <begin position="403"/>
        <end position="413"/>
    </location>
</feature>
<feature type="compositionally biased region" description="Basic and acidic residues" evidence="1">
    <location>
        <begin position="621"/>
        <end position="645"/>
    </location>
</feature>
<feature type="compositionally biased region" description="Basic and acidic residues" evidence="1">
    <location>
        <begin position="333"/>
        <end position="353"/>
    </location>
</feature>
<reference evidence="2" key="1">
    <citation type="submission" date="2020-06" db="EMBL/GenBank/DDBJ databases">
        <authorList>
            <consortium name="Plant Systems Biology data submission"/>
        </authorList>
    </citation>
    <scope>NUCLEOTIDE SEQUENCE</scope>
    <source>
        <strain evidence="2">D6</strain>
    </source>
</reference>
<proteinExistence type="predicted"/>
<feature type="compositionally biased region" description="Basic and acidic residues" evidence="1">
    <location>
        <begin position="23"/>
        <end position="37"/>
    </location>
</feature>